<reference evidence="4" key="1">
    <citation type="submission" date="2020-05" db="EMBL/GenBank/DDBJ databases">
        <authorList>
            <person name="Chiriac C."/>
            <person name="Salcher M."/>
            <person name="Ghai R."/>
            <person name="Kavagutti S V."/>
        </authorList>
    </citation>
    <scope>NUCLEOTIDE SEQUENCE</scope>
</reference>
<evidence type="ECO:0000313" key="3">
    <source>
        <dbReference type="EMBL" id="CAB4215773.1"/>
    </source>
</evidence>
<protein>
    <submittedName>
        <fullName evidence="4">Uncharacterized protein</fullName>
    </submittedName>
</protein>
<gene>
    <name evidence="2" type="ORF">UFOVP1123_8</name>
    <name evidence="3" type="ORF">UFOVP1484_12</name>
    <name evidence="4" type="ORF">UFOVP1577_18</name>
    <name evidence="1" type="ORF">UFOVP961_80</name>
</gene>
<evidence type="ECO:0000313" key="1">
    <source>
        <dbReference type="EMBL" id="CAB4174765.1"/>
    </source>
</evidence>
<dbReference type="EMBL" id="LR798422">
    <property type="protein sequence ID" value="CAB5230563.1"/>
    <property type="molecule type" value="Genomic_DNA"/>
</dbReference>
<dbReference type="EMBL" id="LR796912">
    <property type="protein sequence ID" value="CAB4174765.1"/>
    <property type="molecule type" value="Genomic_DNA"/>
</dbReference>
<organism evidence="4">
    <name type="scientific">uncultured Caudovirales phage</name>
    <dbReference type="NCBI Taxonomy" id="2100421"/>
    <lineage>
        <taxon>Viruses</taxon>
        <taxon>Duplodnaviria</taxon>
        <taxon>Heunggongvirae</taxon>
        <taxon>Uroviricota</taxon>
        <taxon>Caudoviricetes</taxon>
        <taxon>Peduoviridae</taxon>
        <taxon>Maltschvirus</taxon>
        <taxon>Maltschvirus maltsch</taxon>
    </lineage>
</organism>
<proteinExistence type="predicted"/>
<dbReference type="EMBL" id="LR797435">
    <property type="protein sequence ID" value="CAB4215773.1"/>
    <property type="molecule type" value="Genomic_DNA"/>
</dbReference>
<dbReference type="EMBL" id="LR797079">
    <property type="protein sequence ID" value="CAB4185072.1"/>
    <property type="molecule type" value="Genomic_DNA"/>
</dbReference>
<evidence type="ECO:0000313" key="4">
    <source>
        <dbReference type="EMBL" id="CAB5230563.1"/>
    </source>
</evidence>
<evidence type="ECO:0000313" key="2">
    <source>
        <dbReference type="EMBL" id="CAB4185072.1"/>
    </source>
</evidence>
<accession>A0A6J7XHM0</accession>
<name>A0A6J7XHM0_9CAUD</name>
<sequence>MINDLKMVNERAMTIYCSTCKEEYNTELVTFLGTEEYMGVKDLMLFKCNVCNTTHKSYVFKH</sequence>